<dbReference type="InterPro" id="IPR001509">
    <property type="entry name" value="Epimerase_deHydtase"/>
</dbReference>
<evidence type="ECO:0000256" key="1">
    <source>
        <dbReference type="ARBA" id="ARBA00023002"/>
    </source>
</evidence>
<proteinExistence type="inferred from homology"/>
<protein>
    <recommendedName>
        <fullName evidence="3">NAD-dependent epimerase/dehydratase domain-containing protein</fullName>
    </recommendedName>
</protein>
<dbReference type="Gene3D" id="3.40.50.720">
    <property type="entry name" value="NAD(P)-binding Rossmann-like Domain"/>
    <property type="match status" value="1"/>
</dbReference>
<reference evidence="4 5" key="1">
    <citation type="submission" date="2019-06" db="EMBL/GenBank/DDBJ databases">
        <authorList>
            <person name="Broberg M."/>
        </authorList>
    </citation>
    <scope>NUCLEOTIDE SEQUENCE [LARGE SCALE GENOMIC DNA]</scope>
</reference>
<evidence type="ECO:0000259" key="3">
    <source>
        <dbReference type="Pfam" id="PF01370"/>
    </source>
</evidence>
<dbReference type="PANTHER" id="PTHR10366:SF812">
    <property type="entry name" value="VPS9 DOMAIN-CONTAINING PROTEIN"/>
    <property type="match status" value="1"/>
</dbReference>
<evidence type="ECO:0000256" key="2">
    <source>
        <dbReference type="ARBA" id="ARBA00023445"/>
    </source>
</evidence>
<dbReference type="Proteomes" id="UP000766486">
    <property type="component" value="Unassembled WGS sequence"/>
</dbReference>
<dbReference type="PANTHER" id="PTHR10366">
    <property type="entry name" value="NAD DEPENDENT EPIMERASE/DEHYDRATASE"/>
    <property type="match status" value="1"/>
</dbReference>
<gene>
    <name evidence="4" type="ORF">CLO192961_LOCUS441209</name>
</gene>
<evidence type="ECO:0000313" key="5">
    <source>
        <dbReference type="Proteomes" id="UP000766486"/>
    </source>
</evidence>
<organism evidence="4 5">
    <name type="scientific">Bionectria ochroleuca</name>
    <name type="common">Gliocladium roseum</name>
    <dbReference type="NCBI Taxonomy" id="29856"/>
    <lineage>
        <taxon>Eukaryota</taxon>
        <taxon>Fungi</taxon>
        <taxon>Dikarya</taxon>
        <taxon>Ascomycota</taxon>
        <taxon>Pezizomycotina</taxon>
        <taxon>Sordariomycetes</taxon>
        <taxon>Hypocreomycetidae</taxon>
        <taxon>Hypocreales</taxon>
        <taxon>Bionectriaceae</taxon>
        <taxon>Clonostachys</taxon>
    </lineage>
</organism>
<comment type="caution">
    <text evidence="4">The sequence shown here is derived from an EMBL/GenBank/DDBJ whole genome shotgun (WGS) entry which is preliminary data.</text>
</comment>
<dbReference type="InterPro" id="IPR050425">
    <property type="entry name" value="NAD(P)_dehydrat-like"/>
</dbReference>
<comment type="similarity">
    <text evidence="2">Belongs to the NAD(P)-dependent epimerase/dehydratase family. Dihydroflavonol-4-reductase subfamily.</text>
</comment>
<evidence type="ECO:0000313" key="4">
    <source>
        <dbReference type="EMBL" id="VUC36298.1"/>
    </source>
</evidence>
<dbReference type="EMBL" id="CABFNS010000928">
    <property type="protein sequence ID" value="VUC36298.1"/>
    <property type="molecule type" value="Genomic_DNA"/>
</dbReference>
<sequence length="337" mass="36579">MSSSRIFITGATGFIGSQVAAFTLRAGHPVRLSVRSEVQIQLLKSRFAEHARQLEFVVITDLSNSDAIKKALEGVEYIFHLASPMAGSGSDFKTGYVDPAVKGTVSVLDAAAATPAVKRVVVVSSGFAFMPMGGFAMPGLKVYDAENSNRSIEVDMNMEFPEDFIGHTLKYQASKILAHRATLDWVAETIPSFDLITLHPSFVVGEDLTQVDETPKGVNGLFVNSLLSDKPIIPSAFVDVRDVAIAHLKALTAPVGPRGTVTEAIIDGPKLDWDTVVKFVAKNYPEFPLKLSGPFPEGVTMDNSRAEREFGIKWHSSEETIRSVLDQQAKLKKKASL</sequence>
<keyword evidence="1" id="KW-0560">Oxidoreductase</keyword>
<keyword evidence="5" id="KW-1185">Reference proteome</keyword>
<dbReference type="Pfam" id="PF01370">
    <property type="entry name" value="Epimerase"/>
    <property type="match status" value="1"/>
</dbReference>
<feature type="domain" description="NAD-dependent epimerase/dehydratase" evidence="3">
    <location>
        <begin position="6"/>
        <end position="255"/>
    </location>
</feature>
<accession>A0ABY6V233</accession>
<name>A0ABY6V233_BIOOC</name>
<dbReference type="SUPFAM" id="SSF51735">
    <property type="entry name" value="NAD(P)-binding Rossmann-fold domains"/>
    <property type="match status" value="1"/>
</dbReference>
<dbReference type="InterPro" id="IPR036291">
    <property type="entry name" value="NAD(P)-bd_dom_sf"/>
</dbReference>